<organism evidence="1 2">
    <name type="scientific">Paenibacillus mesotrionivorans</name>
    <dbReference type="NCBI Taxonomy" id="3160968"/>
    <lineage>
        <taxon>Bacteria</taxon>
        <taxon>Bacillati</taxon>
        <taxon>Bacillota</taxon>
        <taxon>Bacilli</taxon>
        <taxon>Bacillales</taxon>
        <taxon>Paenibacillaceae</taxon>
        <taxon>Paenibacillus</taxon>
    </lineage>
</organism>
<gene>
    <name evidence="1" type="ORF">ACI1P1_19300</name>
</gene>
<reference evidence="1" key="1">
    <citation type="submission" date="2024-12" db="EMBL/GenBank/DDBJ databases">
        <authorList>
            <person name="Wu N."/>
        </authorList>
    </citation>
    <scope>NUCLEOTIDE SEQUENCE</scope>
    <source>
        <strain evidence="1">P15</strain>
    </source>
</reference>
<name>A0ACC7P3C1_9BACL</name>
<protein>
    <submittedName>
        <fullName evidence="1">Uncharacterized protein</fullName>
    </submittedName>
</protein>
<keyword evidence="2" id="KW-1185">Reference proteome</keyword>
<sequence length="448" mass="49144">MSRNDSDWEKELGDKPRSGKGFSDDLRRRIEDQVEQRDRRRRRWLWPAAGLCGAAGVCALYLLGGLSLLPGQGVQADLAADLSPSAVQSTPEATAAQARLLEEINVKSGLLIGLRQDAGTDTSANGASGSSSSYRTLMLAQVDGQLQVAAQGDGVLVPYGQKFWKIESKDVATESDELHYLVAYPADKKTDARQIYDNPEESIVLREKLLFAGNQYVSVEENEIWRDGSLPAEESKVWVRKLSQLSDAAVPRSASAAGLAHVTLQEIYGEGAQQILTTLAYNRSNGTGQSGRYPAENMLAQESGTWTYSTGDNWAIVRKPGKWTAQVAEGYYEPESRVIGFKLYPYPVRLPELVTSHDKLSDAPWVRDAQLQEQRKDLLVSPLEDLAVVITDQKLAVYTPDSSAIESKLALEVPLAPGEALVSAQWATGSYVSDWVTKARKYLQSGYE</sequence>
<evidence type="ECO:0000313" key="2">
    <source>
        <dbReference type="Proteomes" id="UP001631969"/>
    </source>
</evidence>
<dbReference type="EMBL" id="JBJURJ010000013">
    <property type="protein sequence ID" value="MFM9330451.1"/>
    <property type="molecule type" value="Genomic_DNA"/>
</dbReference>
<evidence type="ECO:0000313" key="1">
    <source>
        <dbReference type="EMBL" id="MFM9330451.1"/>
    </source>
</evidence>
<proteinExistence type="predicted"/>
<dbReference type="Proteomes" id="UP001631969">
    <property type="component" value="Unassembled WGS sequence"/>
</dbReference>
<accession>A0ACC7P3C1</accession>
<comment type="caution">
    <text evidence="1">The sequence shown here is derived from an EMBL/GenBank/DDBJ whole genome shotgun (WGS) entry which is preliminary data.</text>
</comment>